<dbReference type="PROSITE" id="PS00498">
    <property type="entry name" value="TYROSINASE_2"/>
    <property type="match status" value="1"/>
</dbReference>
<feature type="compositionally biased region" description="Gly residues" evidence="3">
    <location>
        <begin position="709"/>
        <end position="725"/>
    </location>
</feature>
<dbReference type="PROSITE" id="PS00497">
    <property type="entry name" value="TYROSINASE_1"/>
    <property type="match status" value="1"/>
</dbReference>
<evidence type="ECO:0000256" key="4">
    <source>
        <dbReference type="SAM" id="SignalP"/>
    </source>
</evidence>
<dbReference type="InterPro" id="IPR050316">
    <property type="entry name" value="Tyrosinase/Hemocyanin"/>
</dbReference>
<reference evidence="6" key="1">
    <citation type="submission" date="2023-07" db="EMBL/GenBank/DDBJ databases">
        <authorList>
            <consortium name="CYATHOMIX"/>
        </authorList>
    </citation>
    <scope>NUCLEOTIDE SEQUENCE</scope>
    <source>
        <strain evidence="6">N/A</strain>
    </source>
</reference>
<feature type="domain" description="ShKT" evidence="5">
    <location>
        <begin position="623"/>
        <end position="656"/>
    </location>
</feature>
<dbReference type="AlphaFoldDB" id="A0AA36M026"/>
<feature type="disulfide bond" evidence="2">
    <location>
        <begin position="466"/>
        <end position="500"/>
    </location>
</feature>
<feature type="domain" description="ShKT" evidence="5">
    <location>
        <begin position="579"/>
        <end position="613"/>
    </location>
</feature>
<feature type="chain" id="PRO_5041339463" description="ShKT domain-containing protein" evidence="4">
    <location>
        <begin position="16"/>
        <end position="748"/>
    </location>
</feature>
<accession>A0AA36M026</accession>
<gene>
    <name evidence="6" type="ORF">CYNAS_LOCUS6468</name>
</gene>
<dbReference type="GO" id="GO:0046872">
    <property type="term" value="F:metal ion binding"/>
    <property type="evidence" value="ECO:0007669"/>
    <property type="project" value="UniProtKB-KW"/>
</dbReference>
<feature type="signal peptide" evidence="4">
    <location>
        <begin position="1"/>
        <end position="15"/>
    </location>
</feature>
<evidence type="ECO:0000256" key="1">
    <source>
        <dbReference type="ARBA" id="ARBA00022723"/>
    </source>
</evidence>
<proteinExistence type="predicted"/>
<organism evidence="6 7">
    <name type="scientific">Cylicocyclus nassatus</name>
    <name type="common">Nematode worm</name>
    <dbReference type="NCBI Taxonomy" id="53992"/>
    <lineage>
        <taxon>Eukaryota</taxon>
        <taxon>Metazoa</taxon>
        <taxon>Ecdysozoa</taxon>
        <taxon>Nematoda</taxon>
        <taxon>Chromadorea</taxon>
        <taxon>Rhabditida</taxon>
        <taxon>Rhabditina</taxon>
        <taxon>Rhabditomorpha</taxon>
        <taxon>Strongyloidea</taxon>
        <taxon>Strongylidae</taxon>
        <taxon>Cylicocyclus</taxon>
    </lineage>
</organism>
<evidence type="ECO:0000313" key="6">
    <source>
        <dbReference type="EMBL" id="CAJ0594485.1"/>
    </source>
</evidence>
<keyword evidence="4" id="KW-0732">Signal</keyword>
<dbReference type="EMBL" id="CATQJL010000112">
    <property type="protein sequence ID" value="CAJ0594485.1"/>
    <property type="molecule type" value="Genomic_DNA"/>
</dbReference>
<dbReference type="SMART" id="SM00254">
    <property type="entry name" value="ShKT"/>
    <property type="match status" value="4"/>
</dbReference>
<dbReference type="PANTHER" id="PTHR11474">
    <property type="entry name" value="TYROSINASE FAMILY MEMBER"/>
    <property type="match status" value="1"/>
</dbReference>
<keyword evidence="7" id="KW-1185">Reference proteome</keyword>
<keyword evidence="1" id="KW-0479">Metal-binding</keyword>
<feature type="compositionally biased region" description="Basic residues" evidence="3">
    <location>
        <begin position="739"/>
        <end position="748"/>
    </location>
</feature>
<protein>
    <recommendedName>
        <fullName evidence="5">ShKT domain-containing protein</fullName>
    </recommendedName>
</protein>
<dbReference type="PRINTS" id="PR00092">
    <property type="entry name" value="TYROSINASE"/>
</dbReference>
<evidence type="ECO:0000313" key="7">
    <source>
        <dbReference type="Proteomes" id="UP001176961"/>
    </source>
</evidence>
<dbReference type="PROSITE" id="PS51670">
    <property type="entry name" value="SHKT"/>
    <property type="match status" value="4"/>
</dbReference>
<dbReference type="Pfam" id="PF01549">
    <property type="entry name" value="ShK"/>
    <property type="match status" value="4"/>
</dbReference>
<dbReference type="SUPFAM" id="SSF48056">
    <property type="entry name" value="Di-copper centre-containing domain"/>
    <property type="match status" value="1"/>
</dbReference>
<feature type="disulfide bond" evidence="2">
    <location>
        <begin position="510"/>
        <end position="544"/>
    </location>
</feature>
<dbReference type="Pfam" id="PF00264">
    <property type="entry name" value="Tyrosinase"/>
    <property type="match status" value="1"/>
</dbReference>
<evidence type="ECO:0000256" key="2">
    <source>
        <dbReference type="PROSITE-ProRule" id="PRU01005"/>
    </source>
</evidence>
<comment type="caution">
    <text evidence="2">Lacks conserved residue(s) required for the propagation of feature annotation.</text>
</comment>
<keyword evidence="2" id="KW-1015">Disulfide bond</keyword>
<dbReference type="InterPro" id="IPR003582">
    <property type="entry name" value="ShKT_dom"/>
</dbReference>
<evidence type="ECO:0000259" key="5">
    <source>
        <dbReference type="PROSITE" id="PS51670"/>
    </source>
</evidence>
<sequence length="748" mass="83179">MVLFWLLAVFIAAEAKLEGPCDAAPTAAVKAFCVQLHKWDEEARKTASKKKIALPPGVAGIGKAVAAEFAPIASSIYQCMDLQCLCTYLRGTVAPNGQCSLPNGMMLGKAVRKEYRMMSDDERQRYHAAVRTLKQNGEYDKLSYIHKDSVRHGGAHSGPAFLPWHRELTKRYEFALRQVDPSLYLPYWDSTMDGALARPQDSVMFSAELTGTTDASGFLNSGPYMNFRTLEGNAQVKRAVAAQGQTMKDSDIDFVMRQNQIDQIMSYTAPRQGCPYRTEYNCLEYTHGNGHIFVGGDMYEIATSANDPIFWLHHGFIDLIWEMWRQARQTRADRETLYPPDNQYCSAPQHFAASQMVPFSPMRNVDGLSNKYTDNLYQYAPRPTCSRGQPDCGSRFLFCDFTHGAPKCVSRIKPGSPCTGYAQGENPCYMGQCQGGLCVGGGPVNVPQPAPIVPTAPVVMATQETCYNEDECCGPWAANGECTRNAAYMTEWCKASCGHCHPQYRLADDCSDRHPNCVSWTQQGECTRNPKWMGENCRKSCNRCGQTRAAVCSAGARGGQTTQQGQLSNQIVCENSDGCYNENVCCPHWALYGECRKSAPWMACNCRVSCGHCYPEDYVYGSCSDYHRECAGWARLGECEKNPWMSENCRASCRTCYSQWDLRDMCRGAVGSVAPVAQRRPQQPSRAQFDQFGGFGGFGGFDDGWGMGWGDGMGGGRRGGRGRGGWRQPQPFGGWGWQRAKRNRFPRK</sequence>
<name>A0AA36M026_CYLNA</name>
<feature type="region of interest" description="Disordered" evidence="3">
    <location>
        <begin position="709"/>
        <end position="748"/>
    </location>
</feature>
<dbReference type="Proteomes" id="UP001176961">
    <property type="component" value="Unassembled WGS sequence"/>
</dbReference>
<dbReference type="PANTHER" id="PTHR11474:SF21">
    <property type="entry name" value="SHKT DOMAIN-CONTAINING PROTEIN"/>
    <property type="match status" value="1"/>
</dbReference>
<feature type="domain" description="ShKT" evidence="5">
    <location>
        <begin position="466"/>
        <end position="500"/>
    </location>
</feature>
<comment type="caution">
    <text evidence="6">The sequence shown here is derived from an EMBL/GenBank/DDBJ whole genome shotgun (WGS) entry which is preliminary data.</text>
</comment>
<dbReference type="Gene3D" id="1.10.1280.10">
    <property type="entry name" value="Di-copper center containing domain from catechol oxidase"/>
    <property type="match status" value="1"/>
</dbReference>
<evidence type="ECO:0000256" key="3">
    <source>
        <dbReference type="SAM" id="MobiDB-lite"/>
    </source>
</evidence>
<dbReference type="GO" id="GO:0016491">
    <property type="term" value="F:oxidoreductase activity"/>
    <property type="evidence" value="ECO:0007669"/>
    <property type="project" value="InterPro"/>
</dbReference>
<feature type="domain" description="ShKT" evidence="5">
    <location>
        <begin position="510"/>
        <end position="544"/>
    </location>
</feature>
<dbReference type="InterPro" id="IPR002227">
    <property type="entry name" value="Tyrosinase_Cu-bd"/>
</dbReference>
<feature type="disulfide bond" evidence="2">
    <location>
        <begin position="579"/>
        <end position="613"/>
    </location>
</feature>
<dbReference type="InterPro" id="IPR008922">
    <property type="entry name" value="Di-copper_centre_dom_sf"/>
</dbReference>